<keyword evidence="16" id="KW-1185">Reference proteome</keyword>
<comment type="subcellular location">
    <subcellularLocation>
        <location evidence="2">Chromosome</location>
        <location evidence="2">Centromere</location>
        <location evidence="2">Kinetochore</location>
    </subcellularLocation>
    <subcellularLocation>
        <location evidence="1">Nucleus</location>
    </subcellularLocation>
</comment>
<evidence type="ECO:0000256" key="4">
    <source>
        <dbReference type="ARBA" id="ARBA00022454"/>
    </source>
</evidence>
<evidence type="ECO:0000256" key="6">
    <source>
        <dbReference type="ARBA" id="ARBA00022776"/>
    </source>
</evidence>
<keyword evidence="4" id="KW-0158">Chromosome</keyword>
<evidence type="ECO:0000259" key="14">
    <source>
        <dbReference type="Pfam" id="PF03800"/>
    </source>
</evidence>
<dbReference type="EMBL" id="JALLAZ020001526">
    <property type="protein sequence ID" value="KAL3773512.1"/>
    <property type="molecule type" value="Genomic_DNA"/>
</dbReference>
<evidence type="ECO:0000256" key="2">
    <source>
        <dbReference type="ARBA" id="ARBA00004629"/>
    </source>
</evidence>
<evidence type="ECO:0000256" key="10">
    <source>
        <dbReference type="ARBA" id="ARBA00023306"/>
    </source>
</evidence>
<evidence type="ECO:0000256" key="5">
    <source>
        <dbReference type="ARBA" id="ARBA00022618"/>
    </source>
</evidence>
<keyword evidence="8 12" id="KW-0175">Coiled coil</keyword>
<dbReference type="GO" id="GO:0051301">
    <property type="term" value="P:cell division"/>
    <property type="evidence" value="ECO:0007669"/>
    <property type="project" value="UniProtKB-KW"/>
</dbReference>
<dbReference type="PANTHER" id="PTHR21650:SF2">
    <property type="entry name" value="KINETOCHORE PROTEIN NUF2"/>
    <property type="match status" value="1"/>
</dbReference>
<sequence>MRSPLLAYAWLGPSSIVSLSTVRIYQDTHFLAEEELLLLLTLPHTPYQTAWFSRGSADRRKKKKKKKNKKKKPLTTRAACRRARPQTSTRAKKKRPSVVQQTHNKNNKQQQTNNKKRNSGGRRRLSTHDTIRRNNNNNTSIAVRNTIMVTERPRAAAGGAGGANNSVTFPVLKNPVILQIMREVNVPLSEMELAEPGRCKERIREVFAQLLNICLGLDDPAALLSSLDPQRAVAAVVVGSKSSKSSNCFSLSHPELYRDALPETMFFCLLSRQLRICGYDDFGFRDLAMPQAKRLRRQLSALINFLKYREDMSHLEAQALDEREELFAALDEVTENHMTLKDRLDEARAFNRARVMEREEAEAECKEMEGEIAQQNKIQASIRQETYLLKKTANELQDQIANLSIAMRELKAEERRLSKELVGSPERIRADLAEAKRRLEGVRGDVSVTQDERASVQRRVEHASIAEEGVGRMASVMEGMDTAVREYEMAAEDLEDAQNALRGMEREREGMTEERGMQEEIFDAAVKRKADVTSSLADALLTAQNDLDSAVARLGTVESEVVEGMARIEASERRVVELRTRIERERRIAEEDVAGRLASFGKFEERYWEKERELSARVGY</sequence>
<evidence type="ECO:0000256" key="13">
    <source>
        <dbReference type="SAM" id="MobiDB-lite"/>
    </source>
</evidence>
<proteinExistence type="inferred from homology"/>
<gene>
    <name evidence="15" type="ORF">ACHAW5_000998</name>
</gene>
<evidence type="ECO:0000313" key="15">
    <source>
        <dbReference type="EMBL" id="KAL3773512.1"/>
    </source>
</evidence>
<name>A0ABD3NF80_9STRA</name>
<keyword evidence="6" id="KW-0498">Mitosis</keyword>
<dbReference type="Gene3D" id="1.10.418.60">
    <property type="entry name" value="Ncd80 complex, Nuf2 subunit"/>
    <property type="match status" value="1"/>
</dbReference>
<keyword evidence="10" id="KW-0131">Cell cycle</keyword>
<dbReference type="GO" id="GO:0005634">
    <property type="term" value="C:nucleus"/>
    <property type="evidence" value="ECO:0007669"/>
    <property type="project" value="UniProtKB-SubCell"/>
</dbReference>
<reference evidence="15 16" key="1">
    <citation type="submission" date="2024-10" db="EMBL/GenBank/DDBJ databases">
        <title>Updated reference genomes for cyclostephanoid diatoms.</title>
        <authorList>
            <person name="Roberts W.R."/>
            <person name="Alverson A.J."/>
        </authorList>
    </citation>
    <scope>NUCLEOTIDE SEQUENCE [LARGE SCALE GENOMIC DNA]</scope>
    <source>
        <strain evidence="15 16">AJA276-08</strain>
    </source>
</reference>
<evidence type="ECO:0000256" key="11">
    <source>
        <dbReference type="ARBA" id="ARBA00023328"/>
    </source>
</evidence>
<dbReference type="Pfam" id="PF03800">
    <property type="entry name" value="Nuf2"/>
    <property type="match status" value="1"/>
</dbReference>
<feature type="coiled-coil region" evidence="12">
    <location>
        <begin position="477"/>
        <end position="514"/>
    </location>
</feature>
<dbReference type="AlphaFoldDB" id="A0ABD3NF80"/>
<feature type="coiled-coil region" evidence="12">
    <location>
        <begin position="316"/>
        <end position="452"/>
    </location>
</feature>
<feature type="compositionally biased region" description="Basic residues" evidence="13">
    <location>
        <begin position="114"/>
        <end position="125"/>
    </location>
</feature>
<comment type="caution">
    <text evidence="15">The sequence shown here is derived from an EMBL/GenBank/DDBJ whole genome shotgun (WGS) entry which is preliminary data.</text>
</comment>
<evidence type="ECO:0000256" key="8">
    <source>
        <dbReference type="ARBA" id="ARBA00023054"/>
    </source>
</evidence>
<evidence type="ECO:0000256" key="7">
    <source>
        <dbReference type="ARBA" id="ARBA00022838"/>
    </source>
</evidence>
<evidence type="ECO:0000313" key="16">
    <source>
        <dbReference type="Proteomes" id="UP001530315"/>
    </source>
</evidence>
<keyword evidence="5" id="KW-0132">Cell division</keyword>
<dbReference type="PANTHER" id="PTHR21650">
    <property type="entry name" value="MEMBRALIN/KINETOCHORE PROTEIN NUF2"/>
    <property type="match status" value="1"/>
</dbReference>
<evidence type="ECO:0000256" key="1">
    <source>
        <dbReference type="ARBA" id="ARBA00004123"/>
    </source>
</evidence>
<evidence type="ECO:0000256" key="12">
    <source>
        <dbReference type="SAM" id="Coils"/>
    </source>
</evidence>
<evidence type="ECO:0000256" key="9">
    <source>
        <dbReference type="ARBA" id="ARBA00023242"/>
    </source>
</evidence>
<organism evidence="15 16">
    <name type="scientific">Stephanodiscus triporus</name>
    <dbReference type="NCBI Taxonomy" id="2934178"/>
    <lineage>
        <taxon>Eukaryota</taxon>
        <taxon>Sar</taxon>
        <taxon>Stramenopiles</taxon>
        <taxon>Ochrophyta</taxon>
        <taxon>Bacillariophyta</taxon>
        <taxon>Coscinodiscophyceae</taxon>
        <taxon>Thalassiosirophycidae</taxon>
        <taxon>Stephanodiscales</taxon>
        <taxon>Stephanodiscaceae</taxon>
        <taxon>Stephanodiscus</taxon>
    </lineage>
</organism>
<dbReference type="InterPro" id="IPR038275">
    <property type="entry name" value="Nuf2_N_sf"/>
</dbReference>
<accession>A0ABD3NF80</accession>
<protein>
    <recommendedName>
        <fullName evidence="14">Kinetochore protein Nuf2 N-terminal domain-containing protein</fullName>
    </recommendedName>
</protein>
<feature type="compositionally biased region" description="Low complexity" evidence="13">
    <location>
        <begin position="100"/>
        <end position="113"/>
    </location>
</feature>
<comment type="similarity">
    <text evidence="3">Belongs to the NUF2 family.</text>
</comment>
<evidence type="ECO:0000256" key="3">
    <source>
        <dbReference type="ARBA" id="ARBA00005498"/>
    </source>
</evidence>
<dbReference type="Proteomes" id="UP001530315">
    <property type="component" value="Unassembled WGS sequence"/>
</dbReference>
<feature type="domain" description="Kinetochore protein Nuf2 N-terminal" evidence="14">
    <location>
        <begin position="167"/>
        <end position="320"/>
    </location>
</feature>
<dbReference type="InterPro" id="IPR005549">
    <property type="entry name" value="Kinetochore_Nuf2_N"/>
</dbReference>
<dbReference type="GO" id="GO:0000776">
    <property type="term" value="C:kinetochore"/>
    <property type="evidence" value="ECO:0007669"/>
    <property type="project" value="UniProtKB-KW"/>
</dbReference>
<keyword evidence="7" id="KW-0995">Kinetochore</keyword>
<feature type="compositionally biased region" description="Basic residues" evidence="13">
    <location>
        <begin position="59"/>
        <end position="96"/>
    </location>
</feature>
<feature type="region of interest" description="Disordered" evidence="13">
    <location>
        <begin position="53"/>
        <end position="137"/>
    </location>
</feature>
<keyword evidence="11" id="KW-0137">Centromere</keyword>
<keyword evidence="9" id="KW-0539">Nucleus</keyword>